<dbReference type="GO" id="GO:0005634">
    <property type="term" value="C:nucleus"/>
    <property type="evidence" value="ECO:0007669"/>
    <property type="project" value="UniProtKB-SubCell"/>
</dbReference>
<evidence type="ECO:0000256" key="1">
    <source>
        <dbReference type="ARBA" id="ARBA00004123"/>
    </source>
</evidence>
<evidence type="ECO:0000256" key="5">
    <source>
        <dbReference type="ARBA" id="ARBA00023163"/>
    </source>
</evidence>
<evidence type="ECO:0000259" key="8">
    <source>
        <dbReference type="PROSITE" id="PS51294"/>
    </source>
</evidence>
<dbReference type="InterPro" id="IPR017930">
    <property type="entry name" value="Myb_dom"/>
</dbReference>
<dbReference type="Proteomes" id="UP001279734">
    <property type="component" value="Unassembled WGS sequence"/>
</dbReference>
<dbReference type="Gene3D" id="1.10.10.60">
    <property type="entry name" value="Homeodomain-like"/>
    <property type="match status" value="1"/>
</dbReference>
<dbReference type="GO" id="GO:0003700">
    <property type="term" value="F:DNA-binding transcription factor activity"/>
    <property type="evidence" value="ECO:0007669"/>
    <property type="project" value="InterPro"/>
</dbReference>
<evidence type="ECO:0000256" key="4">
    <source>
        <dbReference type="ARBA" id="ARBA00023054"/>
    </source>
</evidence>
<proteinExistence type="inferred from homology"/>
<gene>
    <name evidence="9" type="ORF">Nepgr_031177</name>
</gene>
<evidence type="ECO:0000256" key="3">
    <source>
        <dbReference type="ARBA" id="ARBA00023015"/>
    </source>
</evidence>
<keyword evidence="5" id="KW-0804">Transcription</keyword>
<dbReference type="InterPro" id="IPR009057">
    <property type="entry name" value="Homeodomain-like_sf"/>
</dbReference>
<dbReference type="Pfam" id="PF00249">
    <property type="entry name" value="Myb_DNA-binding"/>
    <property type="match status" value="1"/>
</dbReference>
<feature type="region of interest" description="Disordered" evidence="7">
    <location>
        <begin position="288"/>
        <end position="317"/>
    </location>
</feature>
<dbReference type="PANTHER" id="PTHR31499:SF2">
    <property type="entry name" value="MYB-RELATED PROTEIN 2"/>
    <property type="match status" value="1"/>
</dbReference>
<comment type="similarity">
    <text evidence="2">Belongs to the MYB-CC family.</text>
</comment>
<dbReference type="GO" id="GO:0003677">
    <property type="term" value="F:DNA binding"/>
    <property type="evidence" value="ECO:0007669"/>
    <property type="project" value="InterPro"/>
</dbReference>
<dbReference type="PROSITE" id="PS51294">
    <property type="entry name" value="HTH_MYB"/>
    <property type="match status" value="1"/>
</dbReference>
<dbReference type="PANTHER" id="PTHR31499">
    <property type="entry name" value="MYB FAMILY TRANSCRIPTION FACTOR PHL11"/>
    <property type="match status" value="1"/>
</dbReference>
<comment type="caution">
    <text evidence="9">The sequence shown here is derived from an EMBL/GenBank/DDBJ whole genome shotgun (WGS) entry which is preliminary data.</text>
</comment>
<evidence type="ECO:0000313" key="10">
    <source>
        <dbReference type="Proteomes" id="UP001279734"/>
    </source>
</evidence>
<keyword evidence="10" id="KW-1185">Reference proteome</keyword>
<name>A0AAD3THL0_NEPGR</name>
<feature type="compositionally biased region" description="Basic and acidic residues" evidence="7">
    <location>
        <begin position="294"/>
        <end position="317"/>
    </location>
</feature>
<keyword evidence="6" id="KW-0539">Nucleus</keyword>
<dbReference type="SUPFAM" id="SSF46689">
    <property type="entry name" value="Homeodomain-like"/>
    <property type="match status" value="1"/>
</dbReference>
<sequence length="317" mass="35205">MNNHLNHGKTAYLSSRLHAGPERPMSLERGNGPRASDIVLSTEAKPRLKWTPDLHERFIEAVNQLGGADKATPKTVMKLMGIPGLTLYHLKSHLQKYRFSKNLHGQGARGINKAGQKMSESNETCTSIPSSWHQANRSMQINQALEMQIVAQRRLHEQLEVERHLQLRIESQGKYLQAFLENAQEKLGKHNLSKFGLQDAKLQQSECLNLAFPGLTGQPGLLQRQIQPNQPAAAAAAAAAGSVDSCLTSSEGASKDVKESKAMFFPSMTKPAGQKTLLPVERDCSNLSMGIGQRGERRDHEFRRKLDGENREEAFQL</sequence>
<protein>
    <recommendedName>
        <fullName evidence="8">HTH myb-type domain-containing protein</fullName>
    </recommendedName>
</protein>
<dbReference type="InterPro" id="IPR006447">
    <property type="entry name" value="Myb_dom_plants"/>
</dbReference>
<dbReference type="InterPro" id="IPR001005">
    <property type="entry name" value="SANT/Myb"/>
</dbReference>
<dbReference type="Pfam" id="PF14379">
    <property type="entry name" value="Myb_CC_LHEQLE"/>
    <property type="match status" value="1"/>
</dbReference>
<dbReference type="NCBIfam" id="TIGR01557">
    <property type="entry name" value="myb_SHAQKYF"/>
    <property type="match status" value="1"/>
</dbReference>
<keyword evidence="3" id="KW-0805">Transcription regulation</keyword>
<dbReference type="AlphaFoldDB" id="A0AAD3THL0"/>
<comment type="subcellular location">
    <subcellularLocation>
        <location evidence="1">Nucleus</location>
    </subcellularLocation>
</comment>
<feature type="domain" description="HTH myb-type" evidence="8">
    <location>
        <begin position="42"/>
        <end position="102"/>
    </location>
</feature>
<evidence type="ECO:0000256" key="7">
    <source>
        <dbReference type="SAM" id="MobiDB-lite"/>
    </source>
</evidence>
<evidence type="ECO:0000256" key="2">
    <source>
        <dbReference type="ARBA" id="ARBA00006783"/>
    </source>
</evidence>
<evidence type="ECO:0000256" key="6">
    <source>
        <dbReference type="ARBA" id="ARBA00023242"/>
    </source>
</evidence>
<evidence type="ECO:0000313" key="9">
    <source>
        <dbReference type="EMBL" id="GMH29334.1"/>
    </source>
</evidence>
<reference evidence="9" key="1">
    <citation type="submission" date="2023-05" db="EMBL/GenBank/DDBJ databases">
        <title>Nepenthes gracilis genome sequencing.</title>
        <authorList>
            <person name="Fukushima K."/>
        </authorList>
    </citation>
    <scope>NUCLEOTIDE SEQUENCE</scope>
    <source>
        <strain evidence="9">SING2019-196</strain>
    </source>
</reference>
<dbReference type="InterPro" id="IPR046955">
    <property type="entry name" value="PHR1-like"/>
</dbReference>
<accession>A0AAD3THL0</accession>
<dbReference type="EMBL" id="BSYO01000036">
    <property type="protein sequence ID" value="GMH29334.1"/>
    <property type="molecule type" value="Genomic_DNA"/>
</dbReference>
<dbReference type="InterPro" id="IPR025756">
    <property type="entry name" value="Myb_CC_LHEQLE"/>
</dbReference>
<keyword evidence="4" id="KW-0175">Coiled coil</keyword>
<organism evidence="9 10">
    <name type="scientific">Nepenthes gracilis</name>
    <name type="common">Slender pitcher plant</name>
    <dbReference type="NCBI Taxonomy" id="150966"/>
    <lineage>
        <taxon>Eukaryota</taxon>
        <taxon>Viridiplantae</taxon>
        <taxon>Streptophyta</taxon>
        <taxon>Embryophyta</taxon>
        <taxon>Tracheophyta</taxon>
        <taxon>Spermatophyta</taxon>
        <taxon>Magnoliopsida</taxon>
        <taxon>eudicotyledons</taxon>
        <taxon>Gunneridae</taxon>
        <taxon>Pentapetalae</taxon>
        <taxon>Caryophyllales</taxon>
        <taxon>Nepenthaceae</taxon>
        <taxon>Nepenthes</taxon>
    </lineage>
</organism>
<feature type="region of interest" description="Disordered" evidence="7">
    <location>
        <begin position="1"/>
        <end position="34"/>
    </location>
</feature>
<dbReference type="FunFam" id="1.10.10.60:FF:000002">
    <property type="entry name" value="Myb family transcription factor"/>
    <property type="match status" value="1"/>
</dbReference>